<organism evidence="3 4">
    <name type="scientific">Acidithiobacillus ferridurans</name>
    <dbReference type="NCBI Taxonomy" id="1232575"/>
    <lineage>
        <taxon>Bacteria</taxon>
        <taxon>Pseudomonadati</taxon>
        <taxon>Pseudomonadota</taxon>
        <taxon>Acidithiobacillia</taxon>
        <taxon>Acidithiobacillales</taxon>
        <taxon>Acidithiobacillaceae</taxon>
        <taxon>Acidithiobacillus</taxon>
    </lineage>
</organism>
<evidence type="ECO:0000259" key="2">
    <source>
        <dbReference type="Pfam" id="PF00589"/>
    </source>
</evidence>
<dbReference type="GO" id="GO:0015074">
    <property type="term" value="P:DNA integration"/>
    <property type="evidence" value="ECO:0007669"/>
    <property type="project" value="InterPro"/>
</dbReference>
<evidence type="ECO:0000256" key="1">
    <source>
        <dbReference type="ARBA" id="ARBA00023172"/>
    </source>
</evidence>
<dbReference type="GO" id="GO:0006310">
    <property type="term" value="P:DNA recombination"/>
    <property type="evidence" value="ECO:0007669"/>
    <property type="project" value="UniProtKB-KW"/>
</dbReference>
<dbReference type="InterPro" id="IPR011010">
    <property type="entry name" value="DNA_brk_join_enz"/>
</dbReference>
<evidence type="ECO:0000313" key="3">
    <source>
        <dbReference type="EMBL" id="BBF65060.1"/>
    </source>
</evidence>
<dbReference type="SUPFAM" id="SSF56349">
    <property type="entry name" value="DNA breaking-rejoining enzymes"/>
    <property type="match status" value="1"/>
</dbReference>
<gene>
    <name evidence="3" type="ORF">AFERRID_12780</name>
</gene>
<dbReference type="InterPro" id="IPR002104">
    <property type="entry name" value="Integrase_catalytic"/>
</dbReference>
<reference evidence="3 4" key="1">
    <citation type="journal article" date="2018" name="Microbiol. Resour. Announc.">
        <title>Complete Genome Sequence of Acidithiobacillus ferridurans JCM 18981.</title>
        <authorList>
            <person name="Miyauchi T."/>
            <person name="Kouzuma A."/>
            <person name="Abe T."/>
            <person name="Watanabe K."/>
        </authorList>
    </citation>
    <scope>NUCLEOTIDE SEQUENCE [LARGE SCALE GENOMIC DNA]</scope>
    <source>
        <strain evidence="4">ATCC 33020 / DSM 29468 / JCM 18981 / 11Fe</strain>
    </source>
</reference>
<proteinExistence type="predicted"/>
<dbReference type="AlphaFoldDB" id="A0A2Z6IHA4"/>
<dbReference type="Proteomes" id="UP000280188">
    <property type="component" value="Chromosome"/>
</dbReference>
<dbReference type="Gene3D" id="1.10.443.10">
    <property type="entry name" value="Intergrase catalytic core"/>
    <property type="match status" value="1"/>
</dbReference>
<dbReference type="Pfam" id="PF00589">
    <property type="entry name" value="Phage_integrase"/>
    <property type="match status" value="1"/>
</dbReference>
<dbReference type="KEGG" id="afj:AFERRID_12780"/>
<feature type="domain" description="Tyr recombinase" evidence="2">
    <location>
        <begin position="18"/>
        <end position="90"/>
    </location>
</feature>
<evidence type="ECO:0000313" key="4">
    <source>
        <dbReference type="Proteomes" id="UP000280188"/>
    </source>
</evidence>
<accession>A0A2Z6IHA4</accession>
<dbReference type="EMBL" id="AP018795">
    <property type="protein sequence ID" value="BBF65060.1"/>
    <property type="molecule type" value="Genomic_DNA"/>
</dbReference>
<dbReference type="InterPro" id="IPR013762">
    <property type="entry name" value="Integrase-like_cat_sf"/>
</dbReference>
<sequence length="128" mass="14367">MPLGTLLAIAVSAIAILQRQIGRHLTQVFTYRGKPVKQTNTKAWRKALEKAGITDLRWHIQSGTSRERLQEMGGWESVEMVRRYAHMAPEHLAEDSAKIESILEKVCPHGTNASQPHIFALPKKMVTA</sequence>
<dbReference type="GO" id="GO:0003677">
    <property type="term" value="F:DNA binding"/>
    <property type="evidence" value="ECO:0007669"/>
    <property type="project" value="InterPro"/>
</dbReference>
<keyword evidence="4" id="KW-1185">Reference proteome</keyword>
<name>A0A2Z6IHA4_ACIFI</name>
<keyword evidence="1" id="KW-0233">DNA recombination</keyword>
<protein>
    <recommendedName>
        <fullName evidence="2">Tyr recombinase domain-containing protein</fullName>
    </recommendedName>
</protein>